<keyword evidence="1" id="KW-1133">Transmembrane helix</keyword>
<reference evidence="2" key="1">
    <citation type="submission" date="2021-08" db="EMBL/GenBank/DDBJ databases">
        <title>Sphingopyxis panaciterrulae sp. nov., isolated from the surface water of the Yellow Sea.</title>
        <authorList>
            <person name="Gao Z."/>
            <person name="Zhang D."/>
            <person name="Zhang A."/>
        </authorList>
    </citation>
    <scope>NUCLEOTIDE SEQUENCE</scope>
    <source>
        <strain evidence="2">XHP0097</strain>
    </source>
</reference>
<feature type="transmembrane region" description="Helical" evidence="1">
    <location>
        <begin position="348"/>
        <end position="369"/>
    </location>
</feature>
<feature type="transmembrane region" description="Helical" evidence="1">
    <location>
        <begin position="50"/>
        <end position="67"/>
    </location>
</feature>
<feature type="transmembrane region" description="Helical" evidence="1">
    <location>
        <begin position="249"/>
        <end position="273"/>
    </location>
</feature>
<feature type="transmembrane region" description="Helical" evidence="1">
    <location>
        <begin position="97"/>
        <end position="130"/>
    </location>
</feature>
<dbReference type="Proteomes" id="UP001166571">
    <property type="component" value="Unassembled WGS sequence"/>
</dbReference>
<accession>A0ABS7MDQ1</accession>
<feature type="transmembrane region" description="Helical" evidence="1">
    <location>
        <begin position="303"/>
        <end position="327"/>
    </location>
</feature>
<comment type="caution">
    <text evidence="2">The sequence shown here is derived from an EMBL/GenBank/DDBJ whole genome shotgun (WGS) entry which is preliminary data.</text>
</comment>
<feature type="transmembrane region" description="Helical" evidence="1">
    <location>
        <begin position="164"/>
        <end position="185"/>
    </location>
</feature>
<sequence length="435" mass="45266">MNVASAHPQPIKPADAVGRKQAVWRLIGPALLFSGVAIGTSHLVQSTRAGAVYGLGLVGVIVLANLLKYPAFRFGVDYGHTTGQSILAGYRHLGRWAVLLFALAILPITPIIHGAVAAATSGVFIAVTGIDATTPVVGAILLLSVGGVLLAGGYDWLDKINRVLLSFLVISTVLATALVLPRVAWPTLTDFTWMMDPVAVLFVIALAGFMPNPLEVSVSQSLWTARVESDLRGENSGSGGGSRLEDARLAFASGYALTAILAICFCIMGAGVMHSGAVTPESSAPAFAAQVIDLYRSVLGDGAALLASVAALSVMLTTLLGGVDIGCRIVASTVQQATDRTEPAFFGAIYRVVVPVIVGLDILVLFTLLSDFTTLMDLATSLAFIAAPVIAILNHLSVTGPTMPAEARPSRRIQALNLAAIIVMLGLTAAFFTLR</sequence>
<organism evidence="2 3">
    <name type="scientific">Sphingopyxis jiangsuensis</name>
    <dbReference type="NCBI Taxonomy" id="2871171"/>
    <lineage>
        <taxon>Bacteria</taxon>
        <taxon>Pseudomonadati</taxon>
        <taxon>Pseudomonadota</taxon>
        <taxon>Alphaproteobacteria</taxon>
        <taxon>Sphingomonadales</taxon>
        <taxon>Sphingomonadaceae</taxon>
        <taxon>Sphingopyxis</taxon>
    </lineage>
</organism>
<evidence type="ECO:0000313" key="3">
    <source>
        <dbReference type="Proteomes" id="UP001166571"/>
    </source>
</evidence>
<feature type="transmembrane region" description="Helical" evidence="1">
    <location>
        <begin position="22"/>
        <end position="44"/>
    </location>
</feature>
<keyword evidence="3" id="KW-1185">Reference proteome</keyword>
<dbReference type="RefSeq" id="WP_201924784.1">
    <property type="nucleotide sequence ID" value="NZ_JAERPO010000001.1"/>
</dbReference>
<dbReference type="EMBL" id="JAILXK010000001">
    <property type="protein sequence ID" value="MBY4637150.1"/>
    <property type="molecule type" value="Genomic_DNA"/>
</dbReference>
<feature type="transmembrane region" description="Helical" evidence="1">
    <location>
        <begin position="375"/>
        <end position="394"/>
    </location>
</feature>
<proteinExistence type="predicted"/>
<gene>
    <name evidence="2" type="ORF">K5P26_08385</name>
</gene>
<name>A0ABS7MDQ1_9SPHN</name>
<keyword evidence="1" id="KW-0472">Membrane</keyword>
<protein>
    <submittedName>
        <fullName evidence="2">Uncharacterized protein</fullName>
    </submittedName>
</protein>
<evidence type="ECO:0000256" key="1">
    <source>
        <dbReference type="SAM" id="Phobius"/>
    </source>
</evidence>
<keyword evidence="1" id="KW-0812">Transmembrane</keyword>
<feature type="transmembrane region" description="Helical" evidence="1">
    <location>
        <begin position="415"/>
        <end position="434"/>
    </location>
</feature>
<evidence type="ECO:0000313" key="2">
    <source>
        <dbReference type="EMBL" id="MBY4637150.1"/>
    </source>
</evidence>
<feature type="transmembrane region" description="Helical" evidence="1">
    <location>
        <begin position="136"/>
        <end position="157"/>
    </location>
</feature>